<dbReference type="PANTHER" id="PTHR32305:SF15">
    <property type="entry name" value="PROTEIN RHSA-RELATED"/>
    <property type="match status" value="1"/>
</dbReference>
<dbReference type="Proteomes" id="UP000194798">
    <property type="component" value="Unassembled WGS sequence"/>
</dbReference>
<feature type="transmembrane region" description="Helical" evidence="2">
    <location>
        <begin position="532"/>
        <end position="554"/>
    </location>
</feature>
<sequence>MVKRSTPEGVTTWTYDTTARGIGKLAEVVGTDGYKETIRYDIFGRASETITTIGNQKFVTTTQFDQYSRAAGMVYPTGFAVHHIYNQYGYLSEVREATTNRIYWKAEISNARGQLEKATLGNGLETRKTYNNLTGLIKTIYTGTPASANSVQNLGFEFDALGNLTERRKGNLFETFNYDGLNRLVKSSLSNGQTISLTYDSLGNITSKSDVGAYLYGSGRPHAVTQAGGMNYEYDAVGNRISASNGEQIKYTSFNKPSEIVKGTSRLTFQYAPDYSRYRQTVLENGQTKEILYLGLYEQETSNGVTQGKHTIVAGGQSIAVHLTSTQNAPKLRYLHQDHLGSVDVMTDEMGQVVESLSFDAWGRHRNAVDWSALSEAEISELIKSLEWRRGFTDHEHLNAVELIHMNGRIYDPIIGRFLSADPFVQSPNNLQSLNRYSYVLNNPLSYTDPSGYFSLKKLGKSIEKFVKQNWKSIVSIGVGIVVGALTAGIGTAIGLGALGGAILSGAGFGFASSFTGSMLSGRSFGDSLVAGLKGGVVGGITAGLTFGVGHVFFEGVSNSLLQFGLKTVAHGMVQGVSTMAQGGRFEHGFLAGMMGKVGGHFGLVGSVVAAGTAAEISGGKFVNGAVSGAFVYLFNDAVSEVWRLTGNFLTGTGHKREFFEEDSPLTRDLMQAPKVNAARGYFYKKNYLNNGQLESVTDYGGGFGPIEFFEATYPFKLFNLTRHFVGSYNVQIVPVEDKLQFTVTNVTSLESLLYHLPGVKSRESGWFGSITQVYTWEESIDKSRLGRIK</sequence>
<feature type="transmembrane region" description="Helical" evidence="2">
    <location>
        <begin position="474"/>
        <end position="496"/>
    </location>
</feature>
<protein>
    <recommendedName>
        <fullName evidence="3">Teneurin-like YD-shell domain-containing protein</fullName>
    </recommendedName>
</protein>
<reference evidence="4 5" key="1">
    <citation type="submission" date="2016-12" db="EMBL/GenBank/DDBJ databases">
        <title>Thioflexothrix psekupsii D3 genome sequencing and assembly.</title>
        <authorList>
            <person name="Fomenkov A."/>
            <person name="Vincze T."/>
            <person name="Grabovich M."/>
            <person name="Anton B.P."/>
            <person name="Dubinina G."/>
            <person name="Orlova M."/>
            <person name="Belousova E."/>
            <person name="Roberts R.J."/>
        </authorList>
    </citation>
    <scope>NUCLEOTIDE SEQUENCE [LARGE SCALE GENOMIC DNA]</scope>
    <source>
        <strain evidence="4">D3</strain>
    </source>
</reference>
<dbReference type="AlphaFoldDB" id="A0A251XCL5"/>
<evidence type="ECO:0000313" key="5">
    <source>
        <dbReference type="Proteomes" id="UP000194798"/>
    </source>
</evidence>
<keyword evidence="2" id="KW-0812">Transmembrane</keyword>
<organism evidence="4 5">
    <name type="scientific">Thioflexithrix psekupsensis</name>
    <dbReference type="NCBI Taxonomy" id="1570016"/>
    <lineage>
        <taxon>Bacteria</taxon>
        <taxon>Pseudomonadati</taxon>
        <taxon>Pseudomonadota</taxon>
        <taxon>Gammaproteobacteria</taxon>
        <taxon>Thiotrichales</taxon>
        <taxon>Thioflexithrix</taxon>
    </lineage>
</organism>
<dbReference type="InterPro" id="IPR022385">
    <property type="entry name" value="Rhs_assc_core"/>
</dbReference>
<dbReference type="PANTHER" id="PTHR32305">
    <property type="match status" value="1"/>
</dbReference>
<proteinExistence type="predicted"/>
<dbReference type="NCBIfam" id="TIGR03696">
    <property type="entry name" value="Rhs_assc_core"/>
    <property type="match status" value="1"/>
</dbReference>
<dbReference type="Gene3D" id="2.180.10.10">
    <property type="entry name" value="RHS repeat-associated core"/>
    <property type="match status" value="1"/>
</dbReference>
<dbReference type="InterPro" id="IPR050708">
    <property type="entry name" value="T6SS_VgrG/RHS"/>
</dbReference>
<evidence type="ECO:0000256" key="1">
    <source>
        <dbReference type="ARBA" id="ARBA00022737"/>
    </source>
</evidence>
<gene>
    <name evidence="4" type="ORF">TPSD3_01145</name>
</gene>
<keyword evidence="1" id="KW-0677">Repeat</keyword>
<dbReference type="InterPro" id="IPR006530">
    <property type="entry name" value="YD"/>
</dbReference>
<dbReference type="NCBIfam" id="TIGR01643">
    <property type="entry name" value="YD_repeat_2x"/>
    <property type="match status" value="1"/>
</dbReference>
<evidence type="ECO:0000259" key="3">
    <source>
        <dbReference type="Pfam" id="PF25023"/>
    </source>
</evidence>
<accession>A0A251XCL5</accession>
<evidence type="ECO:0000313" key="4">
    <source>
        <dbReference type="EMBL" id="OUD16039.1"/>
    </source>
</evidence>
<feature type="domain" description="Teneurin-like YD-shell" evidence="3">
    <location>
        <begin position="130"/>
        <end position="444"/>
    </location>
</feature>
<dbReference type="EMBL" id="MSLT01000002">
    <property type="protein sequence ID" value="OUD16039.1"/>
    <property type="molecule type" value="Genomic_DNA"/>
</dbReference>
<keyword evidence="2" id="KW-1133">Transmembrane helix</keyword>
<keyword evidence="2" id="KW-0472">Membrane</keyword>
<comment type="caution">
    <text evidence="4">The sequence shown here is derived from an EMBL/GenBank/DDBJ whole genome shotgun (WGS) entry which is preliminary data.</text>
</comment>
<evidence type="ECO:0000256" key="2">
    <source>
        <dbReference type="SAM" id="Phobius"/>
    </source>
</evidence>
<feature type="transmembrane region" description="Helical" evidence="2">
    <location>
        <begin position="502"/>
        <end position="520"/>
    </location>
</feature>
<dbReference type="RefSeq" id="WP_086486765.1">
    <property type="nucleotide sequence ID" value="NZ_MSLT01000002.1"/>
</dbReference>
<dbReference type="Pfam" id="PF25023">
    <property type="entry name" value="TEN_YD-shell"/>
    <property type="match status" value="1"/>
</dbReference>
<keyword evidence="5" id="KW-1185">Reference proteome</keyword>
<dbReference type="OrthoDB" id="5620365at2"/>
<dbReference type="InterPro" id="IPR056823">
    <property type="entry name" value="TEN-like_YD-shell"/>
</dbReference>
<name>A0A251XCL5_9GAMM</name>